<dbReference type="InterPro" id="IPR016181">
    <property type="entry name" value="Acyl_CoA_acyltransferase"/>
</dbReference>
<dbReference type="CDD" id="cd04301">
    <property type="entry name" value="NAT_SF"/>
    <property type="match status" value="1"/>
</dbReference>
<dbReference type="PROSITE" id="PS51186">
    <property type="entry name" value="GNAT"/>
    <property type="match status" value="1"/>
</dbReference>
<keyword evidence="3" id="KW-1185">Reference proteome</keyword>
<accession>A0A1H3Z390</accession>
<dbReference type="EMBL" id="FNQO01000002">
    <property type="protein sequence ID" value="SEA18100.1"/>
    <property type="molecule type" value="Genomic_DNA"/>
</dbReference>
<dbReference type="Pfam" id="PF13508">
    <property type="entry name" value="Acetyltransf_7"/>
    <property type="match status" value="1"/>
</dbReference>
<dbReference type="STRING" id="658218.SAMN05216562_2156"/>
<name>A0A1H3Z390_9GAMM</name>
<dbReference type="Proteomes" id="UP000198658">
    <property type="component" value="Unassembled WGS sequence"/>
</dbReference>
<sequence>MLTYGAAMIRSANRTEFDRLEQLWLHASASAHPSLPHDYWRARVAMFRRGCRHADACLVYVERDGQPVEGFVTVVDGDRLECICVSPLVSGRGVGSALVAAAKRGRPQLQVEVLQENLGARYFLQQHGFVEVERRTDAGTGQVQLLMCCPGAKE</sequence>
<evidence type="ECO:0000313" key="3">
    <source>
        <dbReference type="Proteomes" id="UP000198658"/>
    </source>
</evidence>
<evidence type="ECO:0000313" key="2">
    <source>
        <dbReference type="EMBL" id="SEA18100.1"/>
    </source>
</evidence>
<dbReference type="AlphaFoldDB" id="A0A1H3Z390"/>
<dbReference type="InterPro" id="IPR000182">
    <property type="entry name" value="GNAT_dom"/>
</dbReference>
<dbReference type="GO" id="GO:0016747">
    <property type="term" value="F:acyltransferase activity, transferring groups other than amino-acyl groups"/>
    <property type="evidence" value="ECO:0007669"/>
    <property type="project" value="InterPro"/>
</dbReference>
<dbReference type="SUPFAM" id="SSF55729">
    <property type="entry name" value="Acyl-CoA N-acyltransferases (Nat)"/>
    <property type="match status" value="1"/>
</dbReference>
<protein>
    <submittedName>
        <fullName evidence="2">Putative acetyltransferase</fullName>
    </submittedName>
</protein>
<gene>
    <name evidence="2" type="ORF">SAMN05216562_2156</name>
</gene>
<evidence type="ECO:0000259" key="1">
    <source>
        <dbReference type="PROSITE" id="PS51186"/>
    </source>
</evidence>
<feature type="domain" description="N-acetyltransferase" evidence="1">
    <location>
        <begin position="7"/>
        <end position="152"/>
    </location>
</feature>
<keyword evidence="2" id="KW-0808">Transferase</keyword>
<dbReference type="Gene3D" id="3.40.630.30">
    <property type="match status" value="1"/>
</dbReference>
<proteinExistence type="predicted"/>
<organism evidence="2 3">
    <name type="scientific">Microbulbifer marinus</name>
    <dbReference type="NCBI Taxonomy" id="658218"/>
    <lineage>
        <taxon>Bacteria</taxon>
        <taxon>Pseudomonadati</taxon>
        <taxon>Pseudomonadota</taxon>
        <taxon>Gammaproteobacteria</taxon>
        <taxon>Cellvibrionales</taxon>
        <taxon>Microbulbiferaceae</taxon>
        <taxon>Microbulbifer</taxon>
    </lineage>
</organism>
<reference evidence="3" key="1">
    <citation type="submission" date="2016-10" db="EMBL/GenBank/DDBJ databases">
        <authorList>
            <person name="Varghese N."/>
            <person name="Submissions S."/>
        </authorList>
    </citation>
    <scope>NUCLEOTIDE SEQUENCE [LARGE SCALE GENOMIC DNA]</scope>
    <source>
        <strain evidence="3">CGMCC 1.10657</strain>
    </source>
</reference>